<dbReference type="AlphaFoldDB" id="A0A917PI85"/>
<reference evidence="1" key="2">
    <citation type="submission" date="2020-09" db="EMBL/GenBank/DDBJ databases">
        <authorList>
            <person name="Sun Q."/>
            <person name="Ohkuma M."/>
        </authorList>
    </citation>
    <scope>NUCLEOTIDE SEQUENCE</scope>
    <source>
        <strain evidence="1">JCM 30078</strain>
    </source>
</reference>
<gene>
    <name evidence="1" type="ORF">GCM10009304_01200</name>
</gene>
<protein>
    <submittedName>
        <fullName evidence="1">Uncharacterized protein</fullName>
    </submittedName>
</protein>
<evidence type="ECO:0000313" key="1">
    <source>
        <dbReference type="EMBL" id="GGJ79083.1"/>
    </source>
</evidence>
<dbReference type="EMBL" id="BMPO01000001">
    <property type="protein sequence ID" value="GGJ79083.1"/>
    <property type="molecule type" value="Genomic_DNA"/>
</dbReference>
<organism evidence="1 2">
    <name type="scientific">Pseudomonas matsuisoli</name>
    <dbReference type="NCBI Taxonomy" id="1515666"/>
    <lineage>
        <taxon>Bacteria</taxon>
        <taxon>Pseudomonadati</taxon>
        <taxon>Pseudomonadota</taxon>
        <taxon>Gammaproteobacteria</taxon>
        <taxon>Pseudomonadales</taxon>
        <taxon>Pseudomonadaceae</taxon>
        <taxon>Pseudomonas</taxon>
    </lineage>
</organism>
<keyword evidence="2" id="KW-1185">Reference proteome</keyword>
<dbReference type="Proteomes" id="UP000635983">
    <property type="component" value="Unassembled WGS sequence"/>
</dbReference>
<reference evidence="1" key="1">
    <citation type="journal article" date="2014" name="Int. J. Syst. Evol. Microbiol.">
        <title>Complete genome sequence of Corynebacterium casei LMG S-19264T (=DSM 44701T), isolated from a smear-ripened cheese.</title>
        <authorList>
            <consortium name="US DOE Joint Genome Institute (JGI-PGF)"/>
            <person name="Walter F."/>
            <person name="Albersmeier A."/>
            <person name="Kalinowski J."/>
            <person name="Ruckert C."/>
        </authorList>
    </citation>
    <scope>NUCLEOTIDE SEQUENCE</scope>
    <source>
        <strain evidence="1">JCM 30078</strain>
    </source>
</reference>
<comment type="caution">
    <text evidence="1">The sequence shown here is derived from an EMBL/GenBank/DDBJ whole genome shotgun (WGS) entry which is preliminary data.</text>
</comment>
<evidence type="ECO:0000313" key="2">
    <source>
        <dbReference type="Proteomes" id="UP000635983"/>
    </source>
</evidence>
<name>A0A917PI85_9PSED</name>
<sequence>MQIDDFYKDIANALLTLYQAFPRRVPLYVEDLIGREGVDEFGLPSKRHLSCLGALLWLADEHYLRYEARIHYEAIDQAVLTEKSLVRLTRLVGLPEASEMPAGVMRIKSSMAHQMREALADQNSESIAKAVRAFLTDTDRAPISKGVT</sequence>
<accession>A0A917PI85</accession>
<proteinExistence type="predicted"/>